<dbReference type="Proteomes" id="UP000007089">
    <property type="component" value="Chromosome"/>
</dbReference>
<evidence type="ECO:0000313" key="2">
    <source>
        <dbReference type="EMBL" id="ACL67222.1"/>
    </source>
</evidence>
<evidence type="ECO:0000256" key="1">
    <source>
        <dbReference type="SAM" id="SignalP"/>
    </source>
</evidence>
<feature type="chain" id="PRO_5002874779" description="Lipoprotein" evidence="1">
    <location>
        <begin position="36"/>
        <end position="284"/>
    </location>
</feature>
<reference evidence="2" key="1">
    <citation type="submission" date="2009-01" db="EMBL/GenBank/DDBJ databases">
        <title>Complete sequence of Anaeromyxobacter dehalogenans 2CP-1.</title>
        <authorList>
            <consortium name="US DOE Joint Genome Institute"/>
            <person name="Lucas S."/>
            <person name="Copeland A."/>
            <person name="Lapidus A."/>
            <person name="Glavina del Rio T."/>
            <person name="Dalin E."/>
            <person name="Tice H."/>
            <person name="Bruce D."/>
            <person name="Goodwin L."/>
            <person name="Pitluck S."/>
            <person name="Saunders E."/>
            <person name="Brettin T."/>
            <person name="Detter J.C."/>
            <person name="Han C."/>
            <person name="Larimer F."/>
            <person name="Land M."/>
            <person name="Hauser L."/>
            <person name="Kyrpides N."/>
            <person name="Ovchinnikova G."/>
            <person name="Beliaev A.S."/>
            <person name="Richardson P."/>
        </authorList>
    </citation>
    <scope>NUCLEOTIDE SEQUENCE</scope>
    <source>
        <strain evidence="2">2CP-1</strain>
    </source>
</reference>
<evidence type="ECO:0008006" key="4">
    <source>
        <dbReference type="Google" id="ProtNLM"/>
    </source>
</evidence>
<gene>
    <name evidence="2" type="ordered locus">A2cp1_3899</name>
</gene>
<keyword evidence="3" id="KW-1185">Reference proteome</keyword>
<evidence type="ECO:0000313" key="3">
    <source>
        <dbReference type="Proteomes" id="UP000007089"/>
    </source>
</evidence>
<keyword evidence="1" id="KW-0732">Signal</keyword>
<dbReference type="EMBL" id="CP001359">
    <property type="protein sequence ID" value="ACL67222.1"/>
    <property type="molecule type" value="Genomic_DNA"/>
</dbReference>
<organism evidence="2 3">
    <name type="scientific">Anaeromyxobacter dehalogenans (strain ATCC BAA-258 / DSM 21875 / 2CP-1)</name>
    <dbReference type="NCBI Taxonomy" id="455488"/>
    <lineage>
        <taxon>Bacteria</taxon>
        <taxon>Pseudomonadati</taxon>
        <taxon>Myxococcota</taxon>
        <taxon>Myxococcia</taxon>
        <taxon>Myxococcales</taxon>
        <taxon>Cystobacterineae</taxon>
        <taxon>Anaeromyxobacteraceae</taxon>
        <taxon>Anaeromyxobacter</taxon>
    </lineage>
</organism>
<dbReference type="KEGG" id="acp:A2cp1_3899"/>
<sequence length="284" mass="28976">MGFTNRRMPTGTLMRKLTIAALCAAAMACGGDDKAADPASRKFTYGAAGAATFEEQAAADLAQGSAADAQLVQSGTSSDGSSVAGLADAMASQAWGSATVAVTALRAAGIERAVTTVRPAADLTGFDDPTCVTVTAGRISYSGCTITVGLDQLSVNGWFARDGATLAWDVTSALHSVADGYDLDVSAHLTGNLTFGTGTIIGRVRSDNAATIHTAQASMHVAYATLADLDLEHDGNGCVTGGTLELRRVWTDRAPGMPTTGEYADAGLLFSWQGCGVVLVSRSL</sequence>
<dbReference type="AlphaFoldDB" id="B8J7P2"/>
<protein>
    <recommendedName>
        <fullName evidence="4">Lipoprotein</fullName>
    </recommendedName>
</protein>
<dbReference type="HOGENOM" id="CLU_985683_0_0_7"/>
<proteinExistence type="predicted"/>
<feature type="signal peptide" evidence="1">
    <location>
        <begin position="1"/>
        <end position="35"/>
    </location>
</feature>
<dbReference type="PROSITE" id="PS51257">
    <property type="entry name" value="PROKAR_LIPOPROTEIN"/>
    <property type="match status" value="1"/>
</dbReference>
<name>B8J7P2_ANAD2</name>
<accession>B8J7P2</accession>